<keyword evidence="1" id="KW-0227">DNA damage</keyword>
<dbReference type="Proteomes" id="UP000609874">
    <property type="component" value="Unassembled WGS sequence"/>
</dbReference>
<proteinExistence type="predicted"/>
<evidence type="ECO:0000256" key="2">
    <source>
        <dbReference type="ARBA" id="ARBA00023204"/>
    </source>
</evidence>
<dbReference type="PANTHER" id="PTHR43003">
    <property type="entry name" value="DNA-3-METHYLADENINE GLYCOSYLASE"/>
    <property type="match status" value="1"/>
</dbReference>
<keyword evidence="5" id="KW-1185">Reference proteome</keyword>
<dbReference type="EMBL" id="JACSQD010000003">
    <property type="protein sequence ID" value="MBD7995079.1"/>
    <property type="molecule type" value="Genomic_DNA"/>
</dbReference>
<dbReference type="InterPro" id="IPR051912">
    <property type="entry name" value="Alkylbase_DNA_Glycosylase/TA"/>
</dbReference>
<evidence type="ECO:0000313" key="4">
    <source>
        <dbReference type="EMBL" id="MBD7995079.1"/>
    </source>
</evidence>
<evidence type="ECO:0000313" key="5">
    <source>
        <dbReference type="Proteomes" id="UP000609874"/>
    </source>
</evidence>
<dbReference type="RefSeq" id="WP_191807457.1">
    <property type="nucleotide sequence ID" value="NZ_JACSQD010000003.1"/>
</dbReference>
<reference evidence="4 5" key="1">
    <citation type="submission" date="2020-08" db="EMBL/GenBank/DDBJ databases">
        <title>A Genomic Blueprint of the Chicken Gut Microbiome.</title>
        <authorList>
            <person name="Gilroy R."/>
            <person name="Ravi A."/>
            <person name="Getino M."/>
            <person name="Pursley I."/>
            <person name="Horton D.L."/>
            <person name="Alikhan N.-F."/>
            <person name="Baker D."/>
            <person name="Gharbi K."/>
            <person name="Hall N."/>
            <person name="Watson M."/>
            <person name="Adriaenssens E.M."/>
            <person name="Foster-Nyarko E."/>
            <person name="Jarju S."/>
            <person name="Secka A."/>
            <person name="Antonio M."/>
            <person name="Oren A."/>
            <person name="Chaudhuri R."/>
            <person name="La Ragione R.M."/>
            <person name="Hildebrand F."/>
            <person name="Pallen M.J."/>
        </authorList>
    </citation>
    <scope>NUCLEOTIDE SEQUENCE [LARGE SCALE GENOMIC DNA]</scope>
    <source>
        <strain evidence="4 5">Sa2CUA1</strain>
    </source>
</reference>
<evidence type="ECO:0000256" key="3">
    <source>
        <dbReference type="SAM" id="MobiDB-lite"/>
    </source>
</evidence>
<feature type="compositionally biased region" description="Low complexity" evidence="3">
    <location>
        <begin position="1"/>
        <end position="14"/>
    </location>
</feature>
<protein>
    <submittedName>
        <fullName evidence="4">3-methyladenine DNA glycosylase</fullName>
    </submittedName>
</protein>
<gene>
    <name evidence="4" type="ORF">H9639_07200</name>
</gene>
<keyword evidence="2" id="KW-0234">DNA repair</keyword>
<evidence type="ECO:0000256" key="1">
    <source>
        <dbReference type="ARBA" id="ARBA00022763"/>
    </source>
</evidence>
<feature type="region of interest" description="Disordered" evidence="3">
    <location>
        <begin position="1"/>
        <end position="24"/>
    </location>
</feature>
<dbReference type="PANTHER" id="PTHR43003:SF6">
    <property type="entry name" value="DNA GLYCOSYLASE"/>
    <property type="match status" value="1"/>
</dbReference>
<dbReference type="InterPro" id="IPR011257">
    <property type="entry name" value="DNA_glycosylase"/>
</dbReference>
<name>A0ABR8URD0_9MICC</name>
<dbReference type="Gene3D" id="1.10.340.30">
    <property type="entry name" value="Hypothetical protein, domain 2"/>
    <property type="match status" value="1"/>
</dbReference>
<sequence>MSSGTAAASAGRRGPVPFRPGAAPVSGPAKALSAEYEFSRPLDLAGTLRVVAHGRGDPTVRISAGEAWLAFRMPTGPVTLRLAQQPGPLLAGARVAAQAWGPGAAEALETVPALLGEFDDWSGFDEPGFLATLPHGLQDARRRHPGIRLPSTGRIIESLVPVVLEQKVTIMEATHAWRYLVQRFGTPAPGPAPAGLMIAPDAAGWRRIPSWDWHRAGVDSSRSRTVLRACSAASGLERLAAQPLGPEVSAKLQSLPGIGPWSAAEILQRTHGSPDDVSVGDFHLAAYVGAALTGQRTDDAGMLELLEPWRGHRQRVVRLIMLTGFRKQAYGPKLSPQDHRRH</sequence>
<organism evidence="4 5">
    <name type="scientific">Arthrobacter gallicola</name>
    <dbReference type="NCBI Taxonomy" id="2762225"/>
    <lineage>
        <taxon>Bacteria</taxon>
        <taxon>Bacillati</taxon>
        <taxon>Actinomycetota</taxon>
        <taxon>Actinomycetes</taxon>
        <taxon>Micrococcales</taxon>
        <taxon>Micrococcaceae</taxon>
        <taxon>Arthrobacter</taxon>
    </lineage>
</organism>
<comment type="caution">
    <text evidence="4">The sequence shown here is derived from an EMBL/GenBank/DDBJ whole genome shotgun (WGS) entry which is preliminary data.</text>
</comment>
<accession>A0ABR8URD0</accession>
<dbReference type="SUPFAM" id="SSF48150">
    <property type="entry name" value="DNA-glycosylase"/>
    <property type="match status" value="1"/>
</dbReference>